<feature type="domain" description="F-box" evidence="2">
    <location>
        <begin position="70"/>
        <end position="116"/>
    </location>
</feature>
<evidence type="ECO:0000256" key="1">
    <source>
        <dbReference type="SAM" id="MobiDB-lite"/>
    </source>
</evidence>
<keyword evidence="4" id="KW-1185">Reference proteome</keyword>
<proteinExistence type="predicted"/>
<reference evidence="3" key="1">
    <citation type="journal article" date="2021" name="Genome Biol. Evol.">
        <title>A High-Quality Reference Genome for a Parasitic Bivalve with Doubly Uniparental Inheritance (Bivalvia: Unionida).</title>
        <authorList>
            <person name="Smith C.H."/>
        </authorList>
    </citation>
    <scope>NUCLEOTIDE SEQUENCE</scope>
    <source>
        <strain evidence="3">CHS0354</strain>
    </source>
</reference>
<protein>
    <recommendedName>
        <fullName evidence="2">F-box domain-containing protein</fullName>
    </recommendedName>
</protein>
<comment type="caution">
    <text evidence="3">The sequence shown here is derived from an EMBL/GenBank/DDBJ whole genome shotgun (WGS) entry which is preliminary data.</text>
</comment>
<dbReference type="PANTHER" id="PTHR46731">
    <property type="entry name" value="F-BOX ONLY PROTEIN 15"/>
    <property type="match status" value="1"/>
</dbReference>
<dbReference type="Gene3D" id="1.20.1280.50">
    <property type="match status" value="1"/>
</dbReference>
<reference evidence="3" key="3">
    <citation type="submission" date="2023-05" db="EMBL/GenBank/DDBJ databases">
        <authorList>
            <person name="Smith C.H."/>
        </authorList>
    </citation>
    <scope>NUCLEOTIDE SEQUENCE</scope>
    <source>
        <strain evidence="3">CHS0354</strain>
        <tissue evidence="3">Mantle</tissue>
    </source>
</reference>
<evidence type="ECO:0000313" key="4">
    <source>
        <dbReference type="Proteomes" id="UP001195483"/>
    </source>
</evidence>
<feature type="compositionally biased region" description="Low complexity" evidence="1">
    <location>
        <begin position="20"/>
        <end position="54"/>
    </location>
</feature>
<gene>
    <name evidence="3" type="ORF">CHS0354_032361</name>
</gene>
<sequence length="509" mass="58589">MFTEQLKIPTKKFKSWNYISSDAGSRSSKSSFESRFNSSPEASSPGSSSRSSRAVDYLSRRKVPTKIVGRASINDLPDEILLKIFGYLDAQGLLTAGQICQRWKALANDNFLWNKICERFAAIPTVSRQQQQQQQEARGERLPASHWKKMCLKKCEEERNKRAFKLLGKVNPYSGIPKNAEKAIKSAGISFQLSMVDRQGKENPLYSRDIFYHCMCLSVRWYDLQVLPLKEICNVKIFSCNPLFFMSDGRPYSNSPYQRSLLMSFDLKWEDYKRTAAPIGADDMVDLYSLPQGLLVAVWKADSELAFVSVGLHLNGLLQKCLKGNPTEIYTVPAHKIRPDDIDSKYGLHDYSCTIEFRTMRQSIWHYQFRNLYCKADKMGPGFAEFPIIRRDVPSDHAMLPKKLNFPWKTEAFKGTVENGIWLDVTVMDEKKEIFWHKSSAVKITSQMMQSNLNFEFTNQEIFHITCADDKGKIYMEMSQNDQKEFFIIVLDLMLSLVAVNDWFGTKYS</sequence>
<dbReference type="InterPro" id="IPR001810">
    <property type="entry name" value="F-box_dom"/>
</dbReference>
<evidence type="ECO:0000259" key="2">
    <source>
        <dbReference type="PROSITE" id="PS50181"/>
    </source>
</evidence>
<dbReference type="AlphaFoldDB" id="A0AAE0THH6"/>
<evidence type="ECO:0000313" key="3">
    <source>
        <dbReference type="EMBL" id="KAK3610015.1"/>
    </source>
</evidence>
<dbReference type="Pfam" id="PF12937">
    <property type="entry name" value="F-box-like"/>
    <property type="match status" value="1"/>
</dbReference>
<dbReference type="PANTHER" id="PTHR46731:SF1">
    <property type="entry name" value="F-BOX ONLY PROTEIN 15"/>
    <property type="match status" value="1"/>
</dbReference>
<dbReference type="InterPro" id="IPR036047">
    <property type="entry name" value="F-box-like_dom_sf"/>
</dbReference>
<feature type="region of interest" description="Disordered" evidence="1">
    <location>
        <begin position="20"/>
        <end position="55"/>
    </location>
</feature>
<reference evidence="3" key="2">
    <citation type="journal article" date="2021" name="Genome Biol. Evol.">
        <title>Developing a high-quality reference genome for a parasitic bivalve with doubly uniparental inheritance (Bivalvia: Unionida).</title>
        <authorList>
            <person name="Smith C.H."/>
        </authorList>
    </citation>
    <scope>NUCLEOTIDE SEQUENCE</scope>
    <source>
        <strain evidence="3">CHS0354</strain>
        <tissue evidence="3">Mantle</tissue>
    </source>
</reference>
<dbReference type="EMBL" id="JAEAOA010001913">
    <property type="protein sequence ID" value="KAK3610015.1"/>
    <property type="molecule type" value="Genomic_DNA"/>
</dbReference>
<dbReference type="SMART" id="SM00256">
    <property type="entry name" value="FBOX"/>
    <property type="match status" value="1"/>
</dbReference>
<organism evidence="3 4">
    <name type="scientific">Potamilus streckersoni</name>
    <dbReference type="NCBI Taxonomy" id="2493646"/>
    <lineage>
        <taxon>Eukaryota</taxon>
        <taxon>Metazoa</taxon>
        <taxon>Spiralia</taxon>
        <taxon>Lophotrochozoa</taxon>
        <taxon>Mollusca</taxon>
        <taxon>Bivalvia</taxon>
        <taxon>Autobranchia</taxon>
        <taxon>Heteroconchia</taxon>
        <taxon>Palaeoheterodonta</taxon>
        <taxon>Unionida</taxon>
        <taxon>Unionoidea</taxon>
        <taxon>Unionidae</taxon>
        <taxon>Ambleminae</taxon>
        <taxon>Lampsilini</taxon>
        <taxon>Potamilus</taxon>
    </lineage>
</organism>
<dbReference type="Proteomes" id="UP001195483">
    <property type="component" value="Unassembled WGS sequence"/>
</dbReference>
<dbReference type="SUPFAM" id="SSF81383">
    <property type="entry name" value="F-box domain"/>
    <property type="match status" value="1"/>
</dbReference>
<accession>A0AAE0THH6</accession>
<name>A0AAE0THH6_9BIVA</name>
<dbReference type="PROSITE" id="PS50181">
    <property type="entry name" value="FBOX"/>
    <property type="match status" value="1"/>
</dbReference>
<dbReference type="GO" id="GO:0019005">
    <property type="term" value="C:SCF ubiquitin ligase complex"/>
    <property type="evidence" value="ECO:0007669"/>
    <property type="project" value="TreeGrafter"/>
</dbReference>